<comment type="caution">
    <text evidence="6">The sequence shown here is derived from an EMBL/GenBank/DDBJ whole genome shotgun (WGS) entry which is preliminary data.</text>
</comment>
<evidence type="ECO:0000256" key="1">
    <source>
        <dbReference type="ARBA" id="ARBA00004141"/>
    </source>
</evidence>
<sequence>MNNFLNKLERKMGRFAIPNLIVWILAGYVVGYTLSYLAPGVLNYLTLEPYYILKGQIWRLVTWVLMPPDSSLLFAVIMVIFYYQLGQALERTWGTFRFNVYIFGGIIFTVIGAFILYGVMYAVYGVPVAGMGAFFSTNYINMAIFLAFAVCYPDMEVLLYFIIPIKMKWMAVVYGVLIIFSLIQTNWAGRVAIIMSLLNFLVFYFSTRNYKRISPKEIHRRQTFKSQMRQPAGHGGVTKHKCAICGRTELDDPTLEFRFCSKCEGNYEYCQDHLFTHQHIHRS</sequence>
<comment type="subcellular location">
    <subcellularLocation>
        <location evidence="1">Membrane</location>
        <topology evidence="1">Multi-pass membrane protein</topology>
    </subcellularLocation>
</comment>
<dbReference type="InterPro" id="IPR035952">
    <property type="entry name" value="Rhomboid-like_sf"/>
</dbReference>
<dbReference type="EMBL" id="JACOPH010000002">
    <property type="protein sequence ID" value="MBC5713503.1"/>
    <property type="molecule type" value="Genomic_DNA"/>
</dbReference>
<dbReference type="Gene3D" id="1.20.1540.10">
    <property type="entry name" value="Rhomboid-like"/>
    <property type="match status" value="1"/>
</dbReference>
<dbReference type="RefSeq" id="WP_186866420.1">
    <property type="nucleotide sequence ID" value="NZ_JACOPH010000002.1"/>
</dbReference>
<dbReference type="GO" id="GO:0016020">
    <property type="term" value="C:membrane"/>
    <property type="evidence" value="ECO:0007669"/>
    <property type="project" value="UniProtKB-SubCell"/>
</dbReference>
<dbReference type="Proteomes" id="UP000606720">
    <property type="component" value="Unassembled WGS sequence"/>
</dbReference>
<evidence type="ECO:0008006" key="8">
    <source>
        <dbReference type="Google" id="ProtNLM"/>
    </source>
</evidence>
<name>A0A923LPC0_9FIRM</name>
<accession>A0A923LPC0</accession>
<keyword evidence="7" id="KW-1185">Reference proteome</keyword>
<feature type="transmembrane region" description="Helical" evidence="5">
    <location>
        <begin position="157"/>
        <end position="181"/>
    </location>
</feature>
<keyword evidence="4 5" id="KW-0472">Membrane</keyword>
<feature type="transmembrane region" description="Helical" evidence="5">
    <location>
        <begin position="130"/>
        <end position="150"/>
    </location>
</feature>
<organism evidence="6 7">
    <name type="scientific">Roseburia zhanii</name>
    <dbReference type="NCBI Taxonomy" id="2763064"/>
    <lineage>
        <taxon>Bacteria</taxon>
        <taxon>Bacillati</taxon>
        <taxon>Bacillota</taxon>
        <taxon>Clostridia</taxon>
        <taxon>Lachnospirales</taxon>
        <taxon>Lachnospiraceae</taxon>
        <taxon>Roseburia</taxon>
    </lineage>
</organism>
<feature type="transmembrane region" description="Helical" evidence="5">
    <location>
        <begin position="20"/>
        <end position="45"/>
    </location>
</feature>
<dbReference type="AlphaFoldDB" id="A0A923LPC0"/>
<dbReference type="SUPFAM" id="SSF144091">
    <property type="entry name" value="Rhomboid-like"/>
    <property type="match status" value="1"/>
</dbReference>
<feature type="transmembrane region" description="Helical" evidence="5">
    <location>
        <begin position="98"/>
        <end position="124"/>
    </location>
</feature>
<feature type="transmembrane region" description="Helical" evidence="5">
    <location>
        <begin position="187"/>
        <end position="206"/>
    </location>
</feature>
<proteinExistence type="predicted"/>
<evidence type="ECO:0000256" key="3">
    <source>
        <dbReference type="ARBA" id="ARBA00022989"/>
    </source>
</evidence>
<protein>
    <recommendedName>
        <fullName evidence="8">Rhomboid family intramembrane serine protease</fullName>
    </recommendedName>
</protein>
<evidence type="ECO:0000313" key="6">
    <source>
        <dbReference type="EMBL" id="MBC5713503.1"/>
    </source>
</evidence>
<gene>
    <name evidence="6" type="ORF">H8S17_04615</name>
</gene>
<keyword evidence="3 5" id="KW-1133">Transmembrane helix</keyword>
<reference evidence="6" key="1">
    <citation type="submission" date="2020-08" db="EMBL/GenBank/DDBJ databases">
        <title>Genome public.</title>
        <authorList>
            <person name="Liu C."/>
            <person name="Sun Q."/>
        </authorList>
    </citation>
    <scope>NUCLEOTIDE SEQUENCE</scope>
    <source>
        <strain evidence="6">BX1005</strain>
    </source>
</reference>
<evidence type="ECO:0000256" key="4">
    <source>
        <dbReference type="ARBA" id="ARBA00023136"/>
    </source>
</evidence>
<feature type="transmembrane region" description="Helical" evidence="5">
    <location>
        <begin position="65"/>
        <end position="86"/>
    </location>
</feature>
<keyword evidence="2 5" id="KW-0812">Transmembrane</keyword>
<evidence type="ECO:0000256" key="2">
    <source>
        <dbReference type="ARBA" id="ARBA00022692"/>
    </source>
</evidence>
<evidence type="ECO:0000313" key="7">
    <source>
        <dbReference type="Proteomes" id="UP000606720"/>
    </source>
</evidence>
<evidence type="ECO:0000256" key="5">
    <source>
        <dbReference type="SAM" id="Phobius"/>
    </source>
</evidence>